<dbReference type="Proteomes" id="UP000054047">
    <property type="component" value="Unassembled WGS sequence"/>
</dbReference>
<keyword evidence="4" id="KW-1185">Reference proteome</keyword>
<name>A0A0C2FW27_9BILA</name>
<proteinExistence type="predicted"/>
<dbReference type="InterPro" id="IPR014720">
    <property type="entry name" value="dsRBD_dom"/>
</dbReference>
<dbReference type="SMART" id="SM00358">
    <property type="entry name" value="DSRM"/>
    <property type="match status" value="1"/>
</dbReference>
<dbReference type="OrthoDB" id="786951at2759"/>
<accession>A0A0C2FW27</accession>
<dbReference type="Gene3D" id="3.30.160.20">
    <property type="match status" value="1"/>
</dbReference>
<dbReference type="InterPro" id="IPR032922">
    <property type="entry name" value="SON"/>
</dbReference>
<dbReference type="PANTHER" id="PTHR46528:SF1">
    <property type="entry name" value="PROTEIN SON"/>
    <property type="match status" value="1"/>
</dbReference>
<evidence type="ECO:0000259" key="2">
    <source>
        <dbReference type="PROSITE" id="PS50137"/>
    </source>
</evidence>
<dbReference type="GO" id="GO:0003723">
    <property type="term" value="F:RNA binding"/>
    <property type="evidence" value="ECO:0007669"/>
    <property type="project" value="UniProtKB-UniRule"/>
</dbReference>
<protein>
    <recommendedName>
        <fullName evidence="2">DRBM domain-containing protein</fullName>
    </recommendedName>
</protein>
<gene>
    <name evidence="3" type="ORF">ANCDUO_17117</name>
</gene>
<dbReference type="EMBL" id="KN742833">
    <property type="protein sequence ID" value="KIH52775.1"/>
    <property type="molecule type" value="Genomic_DNA"/>
</dbReference>
<evidence type="ECO:0000313" key="3">
    <source>
        <dbReference type="EMBL" id="KIH52775.1"/>
    </source>
</evidence>
<sequence>MLESFGATSVSKHPVSMVMELCAKRKWPSPTFISHESGPPNVREFKCTAIVNGVEYKSNVVSRSKKDAKALACQVSVFIGDGGNGHDSTFLQIVLQSLGLVPRDPSLPVVI</sequence>
<dbReference type="CDD" id="cd19870">
    <property type="entry name" value="DSRM_SON-like"/>
    <property type="match status" value="1"/>
</dbReference>
<keyword evidence="1" id="KW-0694">RNA-binding</keyword>
<dbReference type="Pfam" id="PF00035">
    <property type="entry name" value="dsrm"/>
    <property type="match status" value="1"/>
</dbReference>
<feature type="domain" description="DRBM" evidence="2">
    <location>
        <begin position="13"/>
        <end position="72"/>
    </location>
</feature>
<dbReference type="GO" id="GO:0051726">
    <property type="term" value="P:regulation of cell cycle"/>
    <property type="evidence" value="ECO:0007669"/>
    <property type="project" value="InterPro"/>
</dbReference>
<organism evidence="3 4">
    <name type="scientific">Ancylostoma duodenale</name>
    <dbReference type="NCBI Taxonomy" id="51022"/>
    <lineage>
        <taxon>Eukaryota</taxon>
        <taxon>Metazoa</taxon>
        <taxon>Ecdysozoa</taxon>
        <taxon>Nematoda</taxon>
        <taxon>Chromadorea</taxon>
        <taxon>Rhabditida</taxon>
        <taxon>Rhabditina</taxon>
        <taxon>Rhabditomorpha</taxon>
        <taxon>Strongyloidea</taxon>
        <taxon>Ancylostomatidae</taxon>
        <taxon>Ancylostomatinae</taxon>
        <taxon>Ancylostoma</taxon>
    </lineage>
</organism>
<dbReference type="PROSITE" id="PS50137">
    <property type="entry name" value="DS_RBD"/>
    <property type="match status" value="1"/>
</dbReference>
<evidence type="ECO:0000313" key="4">
    <source>
        <dbReference type="Proteomes" id="UP000054047"/>
    </source>
</evidence>
<dbReference type="AlphaFoldDB" id="A0A0C2FW27"/>
<evidence type="ECO:0000256" key="1">
    <source>
        <dbReference type="PROSITE-ProRule" id="PRU00266"/>
    </source>
</evidence>
<dbReference type="GO" id="GO:0048024">
    <property type="term" value="P:regulation of mRNA splicing, via spliceosome"/>
    <property type="evidence" value="ECO:0007669"/>
    <property type="project" value="TreeGrafter"/>
</dbReference>
<dbReference type="PANTHER" id="PTHR46528">
    <property type="entry name" value="PROTEIN SON"/>
    <property type="match status" value="1"/>
</dbReference>
<dbReference type="SUPFAM" id="SSF54768">
    <property type="entry name" value="dsRNA-binding domain-like"/>
    <property type="match status" value="1"/>
</dbReference>
<reference evidence="3 4" key="1">
    <citation type="submission" date="2013-12" db="EMBL/GenBank/DDBJ databases">
        <title>Draft genome of the parsitic nematode Ancylostoma duodenale.</title>
        <authorList>
            <person name="Mitreva M."/>
        </authorList>
    </citation>
    <scope>NUCLEOTIDE SEQUENCE [LARGE SCALE GENOMIC DNA]</scope>
    <source>
        <strain evidence="3 4">Zhejiang</strain>
    </source>
</reference>